<accession>A0ABX5FVD3</accession>
<keyword evidence="4" id="KW-0677">Repeat</keyword>
<evidence type="ECO:0000259" key="6">
    <source>
        <dbReference type="PROSITE" id="PS50075"/>
    </source>
</evidence>
<evidence type="ECO:0000313" key="7">
    <source>
        <dbReference type="EMBL" id="PSK14479.1"/>
    </source>
</evidence>
<dbReference type="Gene3D" id="3.40.50.12780">
    <property type="entry name" value="N-terminal domain of ligase-like"/>
    <property type="match status" value="1"/>
</dbReference>
<keyword evidence="8" id="KW-1185">Reference proteome</keyword>
<comment type="caution">
    <text evidence="7">The sequence shown here is derived from an EMBL/GenBank/DDBJ whole genome shotgun (WGS) entry which is preliminary data.</text>
</comment>
<comment type="cofactor">
    <cofactor evidence="1">
        <name>pantetheine 4'-phosphate</name>
        <dbReference type="ChEBI" id="CHEBI:47942"/>
    </cofactor>
</comment>
<dbReference type="CDD" id="cd08953">
    <property type="entry name" value="KR_2_SDR_x"/>
    <property type="match status" value="1"/>
</dbReference>
<dbReference type="Pfam" id="PF00501">
    <property type="entry name" value="AMP-binding"/>
    <property type="match status" value="1"/>
</dbReference>
<dbReference type="Gene3D" id="1.10.1200.10">
    <property type="entry name" value="ACP-like"/>
    <property type="match status" value="1"/>
</dbReference>
<keyword evidence="2" id="KW-0596">Phosphopantetheine</keyword>
<dbReference type="InterPro" id="IPR013968">
    <property type="entry name" value="PKS_KR"/>
</dbReference>
<protein>
    <recommendedName>
        <fullName evidence="6">Carrier domain-containing protein</fullName>
    </recommendedName>
</protein>
<dbReference type="PANTHER" id="PTHR45527:SF1">
    <property type="entry name" value="FATTY ACID SYNTHASE"/>
    <property type="match status" value="1"/>
</dbReference>
<dbReference type="InterPro" id="IPR020806">
    <property type="entry name" value="PKS_PP-bd"/>
</dbReference>
<gene>
    <name evidence="7" type="ORF">C7R92_02415</name>
</gene>
<dbReference type="InterPro" id="IPR009081">
    <property type="entry name" value="PP-bd_ACP"/>
</dbReference>
<sequence length="1950" mass="218192">MDRMLSQDQWQSMSVQQKKRLLHKLEQNGAEYGVFPLSAEQKRMWFLDQANPNDPSYHICFTFSLKGIVDEERILRALRLVIERHEVLRTRIITLDGQPFQIPDLSAEQFHFRREAITEIEGIDAVQDVLKTERAMAFDLENDFPIRALLLDISEGHAQLVITIHHIAVDGWSIGLFVGEWIEAYKGRAQDNEQEGEILPGAPDLQYVDYAVWQKSQIGEGAWQDSLAYWKRQLKEAPVSIDLPYDTRNQEQKKSGGGAEFFLLVAEECEPLQELARSRRCSLFHVLLSAFYIALSRFTSQSALNVGTAAANRGNEPFKKTMGLFANTVLLHQSIHPDRTFSETLDDFKEKVLEAFEHQHIPFDRVIDALGAERRPGMDPYLQAMFLLQNSSLSPLGLETPAKLIGDTEVCVQLPGNEIVEHASLPMILTAVEQTGGIGFRLTYQKDKFSQERMQLFLQHFIGLLGEIGNNSGLKIKEYRLMSPSTEDAWKRRIGVRQDEGLIPVWSIAQGQTLRVHPSMCQRNGDRWVTILNTEGNDCPPGFPGHVYVSEQTLDEWLPSGDLGEWGADGSLHLRLSKHMELSYLDSAKQKPWTAASLEQAIRKLPDLQDSCVDRYITPTGTEAIVIYYVAAQAKPLGMFQQLLATPAGGVQGESEWLVCRVRHIPSNAWGWPDISWLRLQWSDAVEQALQQRKRLIDHPDTETVVVLPGEDRFAQLTIPIRELCLPHLKKEGTDALADSRHSPLRKLSLCEGPPLEELQVKTLPELLRQTAAYFPNHQLMTVGSNGRTAFSYAELLQLAERGALHLRASGVKKGERILLFVHELDQWIQIFWSCVLAGAIPVPIGVPKMADRNTGGGSAVDKLLAVRAFLGNPRIICDEREELQHYFHVRDITLHEQDILEPSAILNVPVARTEWSDNVAIEEADVAVILFTSGSTGMPKGVRLTHRNVLKRSQAVAKHNRFDSTEVSLNWMPLDHVGGLVMFHLLDVYTGACQIHAETEHILQDPLLWMDYANDYGVTVTWAPNFAFGLIAEQEQEVLRRSWDLSRLRFILNGGEKIQARTARRFMQLMKSKSLPQTAMHPSWGMTETSSGVTFSTSFSIGDTANPAEFVAVGCPVAGTSLRIVGDDGTPVEMGEEGQLEIYGETVTAGYEANEEENRSSFSKDGWFITGDLARIIDNELVITGRIKEVIIINGLKYGSADIENTAEESGYVLAGCAAACSVQNPGENTDRVLLFCTFIDGQDQEAAASFVRHRVLQKTGVFVDELIPIHAEEFPRTSIGKINRSVLRDRYRGGVYTGRGFGRAIGIPSWFYEKQWERREWINPGDGGENRTRVIFAEKDGAGESIAQILRSQGMTTYEVQPGTSFEQHGSRFFLNVQDPGHVQRLHRSIREAGERTDIIMYCQNDLASCDRPYTVLLPLLHLLQEFGGDNDNAPLRLTVVSQGAVRVQEKDIISPTLGSLTGFLRTVSVEMPHVMVKHVDMDNEVSDWRTWAGLLTAETAEHAYSPQVAYREGKRYVPVLKEVSMTQEDIDAKRGFRQGGVYVLTGGLGAIGRIVAAHILSIYKARVMLIGRTDLHTAGGERGSELRAAMDSLSALGEVVYERADVTSMEDLSRAFDSVRARWGHLDGILHLAGEGHHFNWKEMDNTLIRNMSEAALQEAFWAKVQGGRNVLDWAQTQENIEVIMFSSVNSLLGGSGLAAYSAASSCLDSEVLSRIHQVTCKSIQWSFWDTNSTMLNGGQNAGASRQMMSRWQALVSLEAVMQRNNCSMIVGLHGTADELCKQYGVISQKGAPAFTLVYSSQTREPIEGVVSNSLIGSLVRTEFVPHIPFDHMGSVDEQRLVTLLKGRGRTADGPVNETERALMEIWGQTLQHWQFQLDDKFFEVGGNSLHTVRVISRINEQFHTSLSVTDLFQYPTIRQLSAYLEKHTKGNDDDQSKAEELTGITF</sequence>
<dbReference type="SUPFAM" id="SSF47336">
    <property type="entry name" value="ACP-like"/>
    <property type="match status" value="1"/>
</dbReference>
<evidence type="ECO:0000256" key="4">
    <source>
        <dbReference type="ARBA" id="ARBA00022737"/>
    </source>
</evidence>
<dbReference type="Gene3D" id="3.30.300.30">
    <property type="match status" value="1"/>
</dbReference>
<organism evidence="7 8">
    <name type="scientific">Brevibacillus porteri</name>
    <dbReference type="NCBI Taxonomy" id="2126350"/>
    <lineage>
        <taxon>Bacteria</taxon>
        <taxon>Bacillati</taxon>
        <taxon>Bacillota</taxon>
        <taxon>Bacilli</taxon>
        <taxon>Bacillales</taxon>
        <taxon>Paenibacillaceae</taxon>
        <taxon>Brevibacillus</taxon>
    </lineage>
</organism>
<dbReference type="InterPro" id="IPR006162">
    <property type="entry name" value="Ppantetheine_attach_site"/>
</dbReference>
<evidence type="ECO:0000313" key="8">
    <source>
        <dbReference type="Proteomes" id="UP000241645"/>
    </source>
</evidence>
<evidence type="ECO:0000256" key="2">
    <source>
        <dbReference type="ARBA" id="ARBA00022450"/>
    </source>
</evidence>
<dbReference type="InterPro" id="IPR001242">
    <property type="entry name" value="Condensation_dom"/>
</dbReference>
<dbReference type="PROSITE" id="PS00455">
    <property type="entry name" value="AMP_BINDING"/>
    <property type="match status" value="1"/>
</dbReference>
<keyword evidence="3" id="KW-0597">Phosphoprotein</keyword>
<evidence type="ECO:0000256" key="5">
    <source>
        <dbReference type="ARBA" id="ARBA00023194"/>
    </source>
</evidence>
<proteinExistence type="predicted"/>
<reference evidence="7 8" key="1">
    <citation type="submission" date="2018-03" db="EMBL/GenBank/DDBJ databases">
        <title>Brevisbacillus phylogenomics.</title>
        <authorList>
            <person name="Dunlap C."/>
        </authorList>
    </citation>
    <scope>NUCLEOTIDE SEQUENCE [LARGE SCALE GENOMIC DNA]</scope>
    <source>
        <strain evidence="7 8">NRRL B-41110</strain>
    </source>
</reference>
<dbReference type="Pfam" id="PF08659">
    <property type="entry name" value="KR"/>
    <property type="match status" value="1"/>
</dbReference>
<dbReference type="InterPro" id="IPR000873">
    <property type="entry name" value="AMP-dep_synth/lig_dom"/>
</dbReference>
<dbReference type="PROSITE" id="PS00012">
    <property type="entry name" value="PHOSPHOPANTETHEINE"/>
    <property type="match status" value="1"/>
</dbReference>
<dbReference type="CDD" id="cd19531">
    <property type="entry name" value="LCL_NRPS-like"/>
    <property type="match status" value="1"/>
</dbReference>
<name>A0ABX5FVD3_9BACL</name>
<dbReference type="Proteomes" id="UP000241645">
    <property type="component" value="Unassembled WGS sequence"/>
</dbReference>
<dbReference type="Pfam" id="PF00550">
    <property type="entry name" value="PP-binding"/>
    <property type="match status" value="1"/>
</dbReference>
<dbReference type="InterPro" id="IPR042099">
    <property type="entry name" value="ANL_N_sf"/>
</dbReference>
<dbReference type="SUPFAM" id="SSF56801">
    <property type="entry name" value="Acetyl-CoA synthetase-like"/>
    <property type="match status" value="2"/>
</dbReference>
<dbReference type="Gene3D" id="3.30.559.30">
    <property type="entry name" value="Nonribosomal peptide synthetase, condensation domain"/>
    <property type="match status" value="1"/>
</dbReference>
<keyword evidence="5" id="KW-0045">Antibiotic biosynthesis</keyword>
<dbReference type="SUPFAM" id="SSF51735">
    <property type="entry name" value="NAD(P)-binding Rossmann-fold domains"/>
    <property type="match status" value="2"/>
</dbReference>
<dbReference type="InterPro" id="IPR045851">
    <property type="entry name" value="AMP-bd_C_sf"/>
</dbReference>
<dbReference type="SMART" id="SM00823">
    <property type="entry name" value="PKS_PP"/>
    <property type="match status" value="1"/>
</dbReference>
<dbReference type="Pfam" id="PF00668">
    <property type="entry name" value="Condensation"/>
    <property type="match status" value="1"/>
</dbReference>
<dbReference type="Gene3D" id="3.40.50.720">
    <property type="entry name" value="NAD(P)-binding Rossmann-like Domain"/>
    <property type="match status" value="1"/>
</dbReference>
<dbReference type="InterPro" id="IPR036291">
    <property type="entry name" value="NAD(P)-bd_dom_sf"/>
</dbReference>
<dbReference type="InterPro" id="IPR020845">
    <property type="entry name" value="AMP-binding_CS"/>
</dbReference>
<dbReference type="SMART" id="SM01294">
    <property type="entry name" value="PKS_PP_betabranch"/>
    <property type="match status" value="1"/>
</dbReference>
<feature type="domain" description="Carrier" evidence="6">
    <location>
        <begin position="1857"/>
        <end position="1932"/>
    </location>
</feature>
<evidence type="ECO:0000256" key="3">
    <source>
        <dbReference type="ARBA" id="ARBA00022553"/>
    </source>
</evidence>
<dbReference type="PANTHER" id="PTHR45527">
    <property type="entry name" value="NONRIBOSOMAL PEPTIDE SYNTHETASE"/>
    <property type="match status" value="1"/>
</dbReference>
<dbReference type="SMART" id="SM00822">
    <property type="entry name" value="PKS_KR"/>
    <property type="match status" value="1"/>
</dbReference>
<dbReference type="InterPro" id="IPR057326">
    <property type="entry name" value="KR_dom"/>
</dbReference>
<dbReference type="InterPro" id="IPR023213">
    <property type="entry name" value="CAT-like_dom_sf"/>
</dbReference>
<dbReference type="SUPFAM" id="SSF52777">
    <property type="entry name" value="CoA-dependent acyltransferases"/>
    <property type="match status" value="2"/>
</dbReference>
<dbReference type="Gene3D" id="3.30.559.10">
    <property type="entry name" value="Chloramphenicol acetyltransferase-like domain"/>
    <property type="match status" value="1"/>
</dbReference>
<dbReference type="InterPro" id="IPR036736">
    <property type="entry name" value="ACP-like_sf"/>
</dbReference>
<dbReference type="EMBL" id="PXZO01000002">
    <property type="protein sequence ID" value="PSK14479.1"/>
    <property type="molecule type" value="Genomic_DNA"/>
</dbReference>
<dbReference type="PROSITE" id="PS50075">
    <property type="entry name" value="CARRIER"/>
    <property type="match status" value="1"/>
</dbReference>
<evidence type="ECO:0000256" key="1">
    <source>
        <dbReference type="ARBA" id="ARBA00001957"/>
    </source>
</evidence>